<sequence>MSKVKDFAKSELDRYFHLITGMNHQITLALEGSVNINPLDDYYQINVIGGVGVIKGRNERSLLLGVYRLLEGLGVFFHAPKDERITRRQLEDCDFSFESHFLVKQRIVCIEGAVSIENVQDLIDFLPKKQMNGYFIQFQKPYEFFTRWYEHKNHPWLKEEPLSEEILESFMPLMTKEIEKRGLIYHAVGHGWTTRVLGLDASGWQKADPKSLLSLDTSLIAQVNGKREFFKGIPLNTQLCYSNKKVQDLFVEVVVDYIDKHQEIDVLHLWLADDFNNFCECEACQKELPSFYYVETLNRIDEELTKRNIKTKLMFLLYYELLFPSRNVSTLSTDRFMMMFAPITRTYTSSLKDVASKYQAMPIKTKAFKRNENQFEPELLKNLVYLKAWQEAFKGSTVLFDYHLMWDGFKDLPQRGLSQVLYEDMKVLNQFGIDGFISCQLQRNFFPDGLAFHMMAKGLSNESGNMDAIEAKFYEQRYLSEAYNIKTFFTEISSVLIHQYLRKEVPKLNHDVVREIDRIISFINQMKLSGSVAFEEVTKDFIDYYLGYLKLIKEKALGSSVSQLKDGSNKLINEFIKLEADYQSSFDGFYFVHLVREFVENEW</sequence>
<gene>
    <name evidence="1" type="ORF">BN85301030</name>
</gene>
<name>U4KSL0_9MOLU</name>
<keyword evidence="2" id="KW-1185">Reference proteome</keyword>
<organism evidence="1 2">
    <name type="scientific">Acholeplasma brassicae</name>
    <dbReference type="NCBI Taxonomy" id="61635"/>
    <lineage>
        <taxon>Bacteria</taxon>
        <taxon>Bacillati</taxon>
        <taxon>Mycoplasmatota</taxon>
        <taxon>Mollicutes</taxon>
        <taxon>Acholeplasmatales</taxon>
        <taxon>Acholeplasmataceae</taxon>
        <taxon>Acholeplasma</taxon>
    </lineage>
</organism>
<evidence type="ECO:0008006" key="3">
    <source>
        <dbReference type="Google" id="ProtNLM"/>
    </source>
</evidence>
<dbReference type="RefSeq" id="WP_030003993.1">
    <property type="nucleotide sequence ID" value="NC_022549.1"/>
</dbReference>
<dbReference type="Proteomes" id="UP000032737">
    <property type="component" value="Chromosome"/>
</dbReference>
<accession>U4KSL0</accession>
<dbReference type="AlphaFoldDB" id="U4KSL0"/>
<evidence type="ECO:0000313" key="1">
    <source>
        <dbReference type="EMBL" id="CCV65124.1"/>
    </source>
</evidence>
<dbReference type="HOGENOM" id="CLU_037018_0_0_14"/>
<reference evidence="1 2" key="1">
    <citation type="journal article" date="2013" name="J. Mol. Microbiol. Biotechnol.">
        <title>Analysis of the Complete Genomes of Acholeplasma brassicae , A. palmae and A. laidlawii and Their Comparison to the Obligate Parasites from ' Candidatus Phytoplasma'.</title>
        <authorList>
            <person name="Kube M."/>
            <person name="Siewert C."/>
            <person name="Migdoll A.M."/>
            <person name="Duduk B."/>
            <person name="Holz S."/>
            <person name="Rabus R."/>
            <person name="Seemuller E."/>
            <person name="Mitrovic J."/>
            <person name="Muller I."/>
            <person name="Buttner C."/>
            <person name="Reinhardt R."/>
        </authorList>
    </citation>
    <scope>NUCLEOTIDE SEQUENCE [LARGE SCALE GENOMIC DNA]</scope>
    <source>
        <strain evidence="2">0502</strain>
    </source>
</reference>
<proteinExistence type="predicted"/>
<dbReference type="InterPro" id="IPR032287">
    <property type="entry name" value="DUF4838"/>
</dbReference>
<evidence type="ECO:0000313" key="2">
    <source>
        <dbReference type="Proteomes" id="UP000032737"/>
    </source>
</evidence>
<protein>
    <recommendedName>
        <fullName evidence="3">DUF4838 domain-containing protein</fullName>
    </recommendedName>
</protein>
<dbReference type="EMBL" id="FO681348">
    <property type="protein sequence ID" value="CCV65124.1"/>
    <property type="molecule type" value="Genomic_DNA"/>
</dbReference>
<dbReference type="KEGG" id="abra:BN85301030"/>
<dbReference type="Pfam" id="PF16126">
    <property type="entry name" value="DUF4838"/>
    <property type="match status" value="1"/>
</dbReference>
<dbReference type="OrthoDB" id="138631at2"/>
<dbReference type="STRING" id="61635.BN85301030"/>